<proteinExistence type="inferred from homology"/>
<evidence type="ECO:0000256" key="5">
    <source>
        <dbReference type="ARBA" id="ARBA00015035"/>
    </source>
</evidence>
<comment type="function">
    <text evidence="1">Catalyzes an early step in riboflavin biosynthesis, the NADPH-dependent reduction of the ribose side chain of 2,5-diamino-6-ribosylamino-4(3H)-pyrimidinone 5'-phosphate, yielding 2,5-diamino-6-ribitylamino-4(3H)-pyrimidinone 5'-phosphate.</text>
</comment>
<keyword evidence="7" id="KW-0521">NADP</keyword>
<keyword evidence="6" id="KW-0686">Riboflavin biosynthesis</keyword>
<dbReference type="Pfam" id="PF01872">
    <property type="entry name" value="RibD_C"/>
    <property type="match status" value="1"/>
</dbReference>
<comment type="catalytic activity">
    <reaction evidence="12">
        <text>2,5-diamino-6-(1-D-ribitylamino)pyrimidin-4(3H)-one 5'-phosphate + NADP(+) = 2,5-diamino-6-(1-D-ribosylamino)pyrimidin-4(3H)-one 5'-phosphate + NADPH + H(+)</text>
        <dbReference type="Rhea" id="RHEA:27278"/>
        <dbReference type="ChEBI" id="CHEBI:15378"/>
        <dbReference type="ChEBI" id="CHEBI:57783"/>
        <dbReference type="ChEBI" id="CHEBI:58349"/>
        <dbReference type="ChEBI" id="CHEBI:58890"/>
        <dbReference type="ChEBI" id="CHEBI:59545"/>
        <dbReference type="EC" id="1.1.1.302"/>
    </reaction>
</comment>
<dbReference type="EMBL" id="MCGE01000008">
    <property type="protein sequence ID" value="ORZ18766.1"/>
    <property type="molecule type" value="Genomic_DNA"/>
</dbReference>
<comment type="similarity">
    <text evidence="3">Belongs to the HTP reductase family.</text>
</comment>
<evidence type="ECO:0000256" key="12">
    <source>
        <dbReference type="ARBA" id="ARBA00049020"/>
    </source>
</evidence>
<dbReference type="PANTHER" id="PTHR38011:SF7">
    <property type="entry name" value="2,5-DIAMINO-6-RIBOSYLAMINO-4(3H)-PYRIMIDINONE 5'-PHOSPHATE REDUCTASE"/>
    <property type="match status" value="1"/>
</dbReference>
<feature type="domain" description="Bacterial bifunctional deaminase-reductase C-terminal" evidence="13">
    <location>
        <begin position="24"/>
        <end position="242"/>
    </location>
</feature>
<comment type="catalytic activity">
    <reaction evidence="11">
        <text>2,5-diamino-6-(1-D-ribitylamino)pyrimidin-4(3H)-one 5'-phosphate + NAD(+) = 2,5-diamino-6-(1-D-ribosylamino)pyrimidin-4(3H)-one 5'-phosphate + NADH + H(+)</text>
        <dbReference type="Rhea" id="RHEA:27274"/>
        <dbReference type="ChEBI" id="CHEBI:15378"/>
        <dbReference type="ChEBI" id="CHEBI:57540"/>
        <dbReference type="ChEBI" id="CHEBI:57945"/>
        <dbReference type="ChEBI" id="CHEBI:58890"/>
        <dbReference type="ChEBI" id="CHEBI:59545"/>
        <dbReference type="EC" id="1.1.1.302"/>
    </reaction>
</comment>
<protein>
    <recommendedName>
        <fullName evidence="5">2,5-diamino-6-ribosylamino-4(3H)-pyrimidinone 5'-phosphate reductase</fullName>
        <ecNumber evidence="4">1.1.1.302</ecNumber>
    </recommendedName>
    <alternativeName>
        <fullName evidence="10">2,5-diamino-6-(5-phospho-D-ribosylamino)pyrimidin-4(3H)-one reductase</fullName>
    </alternativeName>
    <alternativeName>
        <fullName evidence="9">2,5-diamino-6-ribitylamino-4(3H)-pyrimidinone 5'-phosphate synthase</fullName>
    </alternativeName>
</protein>
<evidence type="ECO:0000256" key="11">
    <source>
        <dbReference type="ARBA" id="ARBA00047550"/>
    </source>
</evidence>
<dbReference type="STRING" id="90262.A0A1X2ILV3"/>
<dbReference type="InterPro" id="IPR002734">
    <property type="entry name" value="RibDG_C"/>
</dbReference>
<evidence type="ECO:0000259" key="13">
    <source>
        <dbReference type="Pfam" id="PF01872"/>
    </source>
</evidence>
<dbReference type="Gene3D" id="3.40.430.10">
    <property type="entry name" value="Dihydrofolate Reductase, subunit A"/>
    <property type="match status" value="1"/>
</dbReference>
<accession>A0A1X2ILV3</accession>
<dbReference type="PANTHER" id="PTHR38011">
    <property type="entry name" value="DIHYDROFOLATE REDUCTASE FAMILY PROTEIN (AFU_ORTHOLOGUE AFUA_8G06820)"/>
    <property type="match status" value="1"/>
</dbReference>
<reference evidence="14 15" key="1">
    <citation type="submission" date="2016-07" db="EMBL/GenBank/DDBJ databases">
        <title>Pervasive Adenine N6-methylation of Active Genes in Fungi.</title>
        <authorList>
            <consortium name="DOE Joint Genome Institute"/>
            <person name="Mondo S.J."/>
            <person name="Dannebaum R.O."/>
            <person name="Kuo R.C."/>
            <person name="Labutti K."/>
            <person name="Haridas S."/>
            <person name="Kuo A."/>
            <person name="Salamov A."/>
            <person name="Ahrendt S.R."/>
            <person name="Lipzen A."/>
            <person name="Sullivan W."/>
            <person name="Andreopoulos W.B."/>
            <person name="Clum A."/>
            <person name="Lindquist E."/>
            <person name="Daum C."/>
            <person name="Ramamoorthy G.K."/>
            <person name="Gryganskyi A."/>
            <person name="Culley D."/>
            <person name="Magnuson J.K."/>
            <person name="James T.Y."/>
            <person name="O'Malley M.A."/>
            <person name="Stajich J.E."/>
            <person name="Spatafora J.W."/>
            <person name="Visel A."/>
            <person name="Grigoriev I.V."/>
        </authorList>
    </citation>
    <scope>NUCLEOTIDE SEQUENCE [LARGE SCALE GENOMIC DNA]</scope>
    <source>
        <strain evidence="14 15">NRRL 1336</strain>
    </source>
</reference>
<evidence type="ECO:0000313" key="15">
    <source>
        <dbReference type="Proteomes" id="UP000193560"/>
    </source>
</evidence>
<sequence length="251" mass="27297">MYEKAKSFLLPLYDNIPPPPPDRPLVTLTYAQSIDSKIAIKGKQLMLSGKESMAMTHRLRVIHDAILIGSGTACIDDPQLNARYIPKEDMDHQPQPVILDTRLELPLTCKLLKNYASNQGKQPWVITSPLAAETAKKVALEEAGAKIFVIHEPTTASSSSSSTTTAGRFVWKDVLALLSHQGIKSVMVEGGSRIIQSCLTSGSVDQLIVTIAPVYVGNQGVDVSATTELDHVHYLTFGRDIVMAARPLHTA</sequence>
<dbReference type="OrthoDB" id="5432at2759"/>
<dbReference type="AlphaFoldDB" id="A0A1X2ILV3"/>
<dbReference type="InterPro" id="IPR050765">
    <property type="entry name" value="Riboflavin_Biosynth_HTPR"/>
</dbReference>
<evidence type="ECO:0000256" key="4">
    <source>
        <dbReference type="ARBA" id="ARBA00012851"/>
    </source>
</evidence>
<dbReference type="Proteomes" id="UP000193560">
    <property type="component" value="Unassembled WGS sequence"/>
</dbReference>
<name>A0A1X2ILV3_9FUNG</name>
<evidence type="ECO:0000313" key="14">
    <source>
        <dbReference type="EMBL" id="ORZ18766.1"/>
    </source>
</evidence>
<gene>
    <name evidence="14" type="ORF">BCR42DRAFT_411537</name>
</gene>
<dbReference type="InterPro" id="IPR024072">
    <property type="entry name" value="DHFR-like_dom_sf"/>
</dbReference>
<evidence type="ECO:0000256" key="2">
    <source>
        <dbReference type="ARBA" id="ARBA00005104"/>
    </source>
</evidence>
<comment type="pathway">
    <text evidence="2">Cofactor biosynthesis; riboflavin biosynthesis.</text>
</comment>
<dbReference type="EC" id="1.1.1.302" evidence="4"/>
<evidence type="ECO:0000256" key="7">
    <source>
        <dbReference type="ARBA" id="ARBA00022857"/>
    </source>
</evidence>
<keyword evidence="8" id="KW-0560">Oxidoreductase</keyword>
<evidence type="ECO:0000256" key="6">
    <source>
        <dbReference type="ARBA" id="ARBA00022619"/>
    </source>
</evidence>
<evidence type="ECO:0000256" key="9">
    <source>
        <dbReference type="ARBA" id="ARBA00030073"/>
    </source>
</evidence>
<dbReference type="SUPFAM" id="SSF53597">
    <property type="entry name" value="Dihydrofolate reductase-like"/>
    <property type="match status" value="1"/>
</dbReference>
<evidence type="ECO:0000256" key="1">
    <source>
        <dbReference type="ARBA" id="ARBA00003555"/>
    </source>
</evidence>
<organism evidence="14 15">
    <name type="scientific">Absidia repens</name>
    <dbReference type="NCBI Taxonomy" id="90262"/>
    <lineage>
        <taxon>Eukaryota</taxon>
        <taxon>Fungi</taxon>
        <taxon>Fungi incertae sedis</taxon>
        <taxon>Mucoromycota</taxon>
        <taxon>Mucoromycotina</taxon>
        <taxon>Mucoromycetes</taxon>
        <taxon>Mucorales</taxon>
        <taxon>Cunninghamellaceae</taxon>
        <taxon>Absidia</taxon>
    </lineage>
</organism>
<keyword evidence="15" id="KW-1185">Reference proteome</keyword>
<comment type="caution">
    <text evidence="14">The sequence shown here is derived from an EMBL/GenBank/DDBJ whole genome shotgun (WGS) entry which is preliminary data.</text>
</comment>
<evidence type="ECO:0000256" key="3">
    <source>
        <dbReference type="ARBA" id="ARBA00009723"/>
    </source>
</evidence>
<dbReference type="GO" id="GO:0009231">
    <property type="term" value="P:riboflavin biosynthetic process"/>
    <property type="evidence" value="ECO:0007669"/>
    <property type="project" value="UniProtKB-KW"/>
</dbReference>
<evidence type="ECO:0000256" key="8">
    <source>
        <dbReference type="ARBA" id="ARBA00023002"/>
    </source>
</evidence>
<dbReference type="GO" id="GO:0008703">
    <property type="term" value="F:5-amino-6-(5-phosphoribosylamino)uracil reductase activity"/>
    <property type="evidence" value="ECO:0007669"/>
    <property type="project" value="InterPro"/>
</dbReference>
<evidence type="ECO:0000256" key="10">
    <source>
        <dbReference type="ARBA" id="ARBA00031630"/>
    </source>
</evidence>